<dbReference type="Proteomes" id="UP000549617">
    <property type="component" value="Unassembled WGS sequence"/>
</dbReference>
<accession>A0A7W9EH81</accession>
<sequence length="81" mass="9130">MTLSAILDNDDRPTLLKGFAAVIQRLIFGVHVPPLAIAAVPSIQSDARKRSIHAVIWDSYHPEQFSLIFNGFGKRPRRMFL</sequence>
<keyword evidence="2" id="KW-1185">Reference proteome</keyword>
<comment type="caution">
    <text evidence="1">The sequence shown here is derived from an EMBL/GenBank/DDBJ whole genome shotgun (WGS) entry which is preliminary data.</text>
</comment>
<dbReference type="AlphaFoldDB" id="A0A7W9EH81"/>
<gene>
    <name evidence="1" type="ORF">FHS49_003514</name>
</gene>
<dbReference type="EMBL" id="JACIJC010000005">
    <property type="protein sequence ID" value="MBB5687486.1"/>
    <property type="molecule type" value="Genomic_DNA"/>
</dbReference>
<proteinExistence type="predicted"/>
<evidence type="ECO:0000313" key="2">
    <source>
        <dbReference type="Proteomes" id="UP000549617"/>
    </source>
</evidence>
<protein>
    <submittedName>
        <fullName evidence="1">Uncharacterized protein</fullName>
    </submittedName>
</protein>
<reference evidence="1 2" key="1">
    <citation type="submission" date="2020-08" db="EMBL/GenBank/DDBJ databases">
        <title>Genomic Encyclopedia of Type Strains, Phase IV (KMG-IV): sequencing the most valuable type-strain genomes for metagenomic binning, comparative biology and taxonomic classification.</title>
        <authorList>
            <person name="Goeker M."/>
        </authorList>
    </citation>
    <scope>NUCLEOTIDE SEQUENCE [LARGE SCALE GENOMIC DNA]</scope>
    <source>
        <strain evidence="1 2">DSM 25079</strain>
    </source>
</reference>
<name>A0A7W9EH81_9SPHN</name>
<evidence type="ECO:0000313" key="1">
    <source>
        <dbReference type="EMBL" id="MBB5687486.1"/>
    </source>
</evidence>
<organism evidence="1 2">
    <name type="scientific">Sphingobium boeckii</name>
    <dbReference type="NCBI Taxonomy" id="1082345"/>
    <lineage>
        <taxon>Bacteria</taxon>
        <taxon>Pseudomonadati</taxon>
        <taxon>Pseudomonadota</taxon>
        <taxon>Alphaproteobacteria</taxon>
        <taxon>Sphingomonadales</taxon>
        <taxon>Sphingomonadaceae</taxon>
        <taxon>Sphingobium</taxon>
    </lineage>
</organism>